<dbReference type="EMBL" id="JBHRSB010000001">
    <property type="protein sequence ID" value="MFC2999450.1"/>
    <property type="molecule type" value="Genomic_DNA"/>
</dbReference>
<proteinExistence type="predicted"/>
<keyword evidence="1" id="KW-0732">Signal</keyword>
<name>A0ABV7BP52_9PROT</name>
<sequence length="120" mass="12227">MTRFNRIAAAALAAATVSLAAPAFAQTIAENSYFPQVVGSGENASVVYGPAASQNVVGGGAVSVTEEPNGSVHIRHTDSSFVQQGRQGLVPVTVGSGESQRTVWVPQAEATPRAATGFRG</sequence>
<accession>A0ABV7BP52</accession>
<dbReference type="Proteomes" id="UP001595420">
    <property type="component" value="Unassembled WGS sequence"/>
</dbReference>
<dbReference type="RefSeq" id="WP_216835339.1">
    <property type="nucleotide sequence ID" value="NZ_JAFNJS010000001.1"/>
</dbReference>
<organism evidence="2 3">
    <name type="scientific">Falsiroseomonas tokyonensis</name>
    <dbReference type="NCBI Taxonomy" id="430521"/>
    <lineage>
        <taxon>Bacteria</taxon>
        <taxon>Pseudomonadati</taxon>
        <taxon>Pseudomonadota</taxon>
        <taxon>Alphaproteobacteria</taxon>
        <taxon>Acetobacterales</taxon>
        <taxon>Roseomonadaceae</taxon>
        <taxon>Falsiroseomonas</taxon>
    </lineage>
</organism>
<evidence type="ECO:0000313" key="3">
    <source>
        <dbReference type="Proteomes" id="UP001595420"/>
    </source>
</evidence>
<evidence type="ECO:0000313" key="2">
    <source>
        <dbReference type="EMBL" id="MFC2999450.1"/>
    </source>
</evidence>
<feature type="signal peptide" evidence="1">
    <location>
        <begin position="1"/>
        <end position="25"/>
    </location>
</feature>
<protein>
    <submittedName>
        <fullName evidence="2">Uncharacterized protein</fullName>
    </submittedName>
</protein>
<keyword evidence="3" id="KW-1185">Reference proteome</keyword>
<reference evidence="3" key="1">
    <citation type="journal article" date="2019" name="Int. J. Syst. Evol. Microbiol.">
        <title>The Global Catalogue of Microorganisms (GCM) 10K type strain sequencing project: providing services to taxonomists for standard genome sequencing and annotation.</title>
        <authorList>
            <consortium name="The Broad Institute Genomics Platform"/>
            <consortium name="The Broad Institute Genome Sequencing Center for Infectious Disease"/>
            <person name="Wu L."/>
            <person name="Ma J."/>
        </authorList>
    </citation>
    <scope>NUCLEOTIDE SEQUENCE [LARGE SCALE GENOMIC DNA]</scope>
    <source>
        <strain evidence="3">CGMCC 1.16855</strain>
    </source>
</reference>
<feature type="chain" id="PRO_5047106055" evidence="1">
    <location>
        <begin position="26"/>
        <end position="120"/>
    </location>
</feature>
<comment type="caution">
    <text evidence="2">The sequence shown here is derived from an EMBL/GenBank/DDBJ whole genome shotgun (WGS) entry which is preliminary data.</text>
</comment>
<gene>
    <name evidence="2" type="ORF">ACFOD3_06065</name>
</gene>
<evidence type="ECO:0000256" key="1">
    <source>
        <dbReference type="SAM" id="SignalP"/>
    </source>
</evidence>